<dbReference type="Gene3D" id="1.10.238.10">
    <property type="entry name" value="EF-hand"/>
    <property type="match status" value="2"/>
</dbReference>
<organism evidence="4 5">
    <name type="scientific">Mortierella polycephala</name>
    <dbReference type="NCBI Taxonomy" id="41804"/>
    <lineage>
        <taxon>Eukaryota</taxon>
        <taxon>Fungi</taxon>
        <taxon>Fungi incertae sedis</taxon>
        <taxon>Mucoromycota</taxon>
        <taxon>Mortierellomycotina</taxon>
        <taxon>Mortierellomycetes</taxon>
        <taxon>Mortierellales</taxon>
        <taxon>Mortierellaceae</taxon>
        <taxon>Mortierella</taxon>
    </lineage>
</organism>
<evidence type="ECO:0000259" key="3">
    <source>
        <dbReference type="PROSITE" id="PS50222"/>
    </source>
</evidence>
<dbReference type="CDD" id="cd00051">
    <property type="entry name" value="EFh"/>
    <property type="match status" value="2"/>
</dbReference>
<evidence type="ECO:0000256" key="1">
    <source>
        <dbReference type="ARBA" id="ARBA00022737"/>
    </source>
</evidence>
<dbReference type="PANTHER" id="PTHR23048">
    <property type="entry name" value="MYOSIN LIGHT CHAIN 1, 3"/>
    <property type="match status" value="1"/>
</dbReference>
<dbReference type="GO" id="GO:0016460">
    <property type="term" value="C:myosin II complex"/>
    <property type="evidence" value="ECO:0007669"/>
    <property type="project" value="TreeGrafter"/>
</dbReference>
<proteinExistence type="predicted"/>
<feature type="domain" description="EF-hand" evidence="3">
    <location>
        <begin position="129"/>
        <end position="158"/>
    </location>
</feature>
<dbReference type="PANTHER" id="PTHR23048:SF59">
    <property type="entry name" value="EF-HAND SUPERFAMILY PROTEIN"/>
    <property type="match status" value="1"/>
</dbReference>
<reference evidence="4" key="1">
    <citation type="journal article" date="2020" name="Fungal Divers.">
        <title>Resolving the Mortierellaceae phylogeny through synthesis of multi-gene phylogenetics and phylogenomics.</title>
        <authorList>
            <person name="Vandepol N."/>
            <person name="Liber J."/>
            <person name="Desiro A."/>
            <person name="Na H."/>
            <person name="Kennedy M."/>
            <person name="Barry K."/>
            <person name="Grigoriev I.V."/>
            <person name="Miller A.N."/>
            <person name="O'Donnell K."/>
            <person name="Stajich J.E."/>
            <person name="Bonito G."/>
        </authorList>
    </citation>
    <scope>NUCLEOTIDE SEQUENCE</scope>
    <source>
        <strain evidence="4">KOD948</strain>
    </source>
</reference>
<protein>
    <submittedName>
        <fullName evidence="4">Calmodulin-like 3</fullName>
    </submittedName>
</protein>
<dbReference type="InterPro" id="IPR011992">
    <property type="entry name" value="EF-hand-dom_pair"/>
</dbReference>
<dbReference type="InterPro" id="IPR050230">
    <property type="entry name" value="CALM/Myosin/TropC-like"/>
</dbReference>
<dbReference type="OrthoDB" id="26525at2759"/>
<evidence type="ECO:0000313" key="4">
    <source>
        <dbReference type="EMBL" id="KAG0247601.1"/>
    </source>
</evidence>
<dbReference type="Proteomes" id="UP000726737">
    <property type="component" value="Unassembled WGS sequence"/>
</dbReference>
<dbReference type="SMART" id="SM00054">
    <property type="entry name" value="EFh"/>
    <property type="match status" value="4"/>
</dbReference>
<feature type="domain" description="EF-hand" evidence="3">
    <location>
        <begin position="10"/>
        <end position="45"/>
    </location>
</feature>
<dbReference type="PROSITE" id="PS50222">
    <property type="entry name" value="EF_HAND_2"/>
    <property type="match status" value="4"/>
</dbReference>
<keyword evidence="5" id="KW-1185">Reference proteome</keyword>
<evidence type="ECO:0000256" key="2">
    <source>
        <dbReference type="ARBA" id="ARBA00022837"/>
    </source>
</evidence>
<dbReference type="InterPro" id="IPR018247">
    <property type="entry name" value="EF_Hand_1_Ca_BS"/>
</dbReference>
<dbReference type="AlphaFoldDB" id="A0A9P6TU80"/>
<dbReference type="GO" id="GO:0005509">
    <property type="term" value="F:calcium ion binding"/>
    <property type="evidence" value="ECO:0007669"/>
    <property type="project" value="InterPro"/>
</dbReference>
<dbReference type="FunFam" id="1.10.238.10:FF:000003">
    <property type="entry name" value="Calmodulin A"/>
    <property type="match status" value="1"/>
</dbReference>
<sequence length="158" mass="17526">MSSKAGYTDSQIVNIKQQFSSMDRDNDGFITEKEFIESIKNSNRDPKEYDCQEFFSKADKNKDGKIAFNEFMDACYSMGLGVNAPASGAPSTKDPKEVDAIFRNFDLDADGFISSKELGKVLSGQGEDLNDAELSDMIKAADKNNDGKVDREEFAKMI</sequence>
<evidence type="ECO:0000313" key="5">
    <source>
        <dbReference type="Proteomes" id="UP000726737"/>
    </source>
</evidence>
<feature type="domain" description="EF-hand" evidence="3">
    <location>
        <begin position="93"/>
        <end position="128"/>
    </location>
</feature>
<accession>A0A9P6TU80</accession>
<feature type="domain" description="EF-hand" evidence="3">
    <location>
        <begin position="46"/>
        <end position="81"/>
    </location>
</feature>
<keyword evidence="2" id="KW-0106">Calcium</keyword>
<dbReference type="InterPro" id="IPR002048">
    <property type="entry name" value="EF_hand_dom"/>
</dbReference>
<dbReference type="Pfam" id="PF13499">
    <property type="entry name" value="EF-hand_7"/>
    <property type="match status" value="2"/>
</dbReference>
<name>A0A9P6TU80_9FUNG</name>
<dbReference type="SUPFAM" id="SSF47473">
    <property type="entry name" value="EF-hand"/>
    <property type="match status" value="1"/>
</dbReference>
<gene>
    <name evidence="4" type="primary">CALML3</name>
    <name evidence="4" type="ORF">BG011_001239</name>
</gene>
<keyword evidence="1" id="KW-0677">Repeat</keyword>
<dbReference type="PROSITE" id="PS00018">
    <property type="entry name" value="EF_HAND_1"/>
    <property type="match status" value="4"/>
</dbReference>
<dbReference type="EMBL" id="JAAAJA010001302">
    <property type="protein sequence ID" value="KAG0247601.1"/>
    <property type="molecule type" value="Genomic_DNA"/>
</dbReference>
<comment type="caution">
    <text evidence="4">The sequence shown here is derived from an EMBL/GenBank/DDBJ whole genome shotgun (WGS) entry which is preliminary data.</text>
</comment>